<keyword evidence="1" id="KW-0472">Membrane</keyword>
<organism evidence="2 3">
    <name type="scientific">Crotalaria pallida</name>
    <name type="common">Smooth rattlebox</name>
    <name type="synonym">Crotalaria striata</name>
    <dbReference type="NCBI Taxonomy" id="3830"/>
    <lineage>
        <taxon>Eukaryota</taxon>
        <taxon>Viridiplantae</taxon>
        <taxon>Streptophyta</taxon>
        <taxon>Embryophyta</taxon>
        <taxon>Tracheophyta</taxon>
        <taxon>Spermatophyta</taxon>
        <taxon>Magnoliopsida</taxon>
        <taxon>eudicotyledons</taxon>
        <taxon>Gunneridae</taxon>
        <taxon>Pentapetalae</taxon>
        <taxon>rosids</taxon>
        <taxon>fabids</taxon>
        <taxon>Fabales</taxon>
        <taxon>Fabaceae</taxon>
        <taxon>Papilionoideae</taxon>
        <taxon>50 kb inversion clade</taxon>
        <taxon>genistoids sensu lato</taxon>
        <taxon>core genistoids</taxon>
        <taxon>Crotalarieae</taxon>
        <taxon>Crotalaria</taxon>
    </lineage>
</organism>
<dbReference type="EMBL" id="JAYWIO010000005">
    <property type="protein sequence ID" value="KAK7260523.1"/>
    <property type="molecule type" value="Genomic_DNA"/>
</dbReference>
<reference evidence="2 3" key="1">
    <citation type="submission" date="2024-01" db="EMBL/GenBank/DDBJ databases">
        <title>The genomes of 5 underutilized Papilionoideae crops provide insights into root nodulation and disease resistanc.</title>
        <authorList>
            <person name="Yuan L."/>
        </authorList>
    </citation>
    <scope>NUCLEOTIDE SEQUENCE [LARGE SCALE GENOMIC DNA]</scope>
    <source>
        <strain evidence="2">ZHUSHIDOU_FW_LH</strain>
        <tissue evidence="2">Leaf</tissue>
    </source>
</reference>
<dbReference type="AlphaFoldDB" id="A0AAN9EV81"/>
<evidence type="ECO:0000313" key="3">
    <source>
        <dbReference type="Proteomes" id="UP001372338"/>
    </source>
</evidence>
<dbReference type="Proteomes" id="UP001372338">
    <property type="component" value="Unassembled WGS sequence"/>
</dbReference>
<sequence length="211" mass="23425">MLGVSSFYSISSFVWLELPLFPPPLLNMHICLAQIRFFVFFYWYRGFVFLLLAWISNHRFPLCAGGVVIAGVVVVVAIITGAWVLILLLGKCVLSGRGLKRARFDLNGDCSPGGGRVSYGILFDGCRRDVVNVKHSFDLNSSPAYSLFVVDCFVVDGDIGVRSSFEVGSSSRCQIQADVCGDGDDFVVDDLDEVEEDNEFCEDMKVNHAWR</sequence>
<feature type="transmembrane region" description="Helical" evidence="1">
    <location>
        <begin position="67"/>
        <end position="94"/>
    </location>
</feature>
<keyword evidence="1" id="KW-0812">Transmembrane</keyword>
<gene>
    <name evidence="2" type="ORF">RIF29_26636</name>
</gene>
<feature type="transmembrane region" description="Helical" evidence="1">
    <location>
        <begin position="37"/>
        <end position="55"/>
    </location>
</feature>
<name>A0AAN9EV81_CROPI</name>
<evidence type="ECO:0000256" key="1">
    <source>
        <dbReference type="SAM" id="Phobius"/>
    </source>
</evidence>
<comment type="caution">
    <text evidence="2">The sequence shown here is derived from an EMBL/GenBank/DDBJ whole genome shotgun (WGS) entry which is preliminary data.</text>
</comment>
<proteinExistence type="predicted"/>
<accession>A0AAN9EV81</accession>
<evidence type="ECO:0000313" key="2">
    <source>
        <dbReference type="EMBL" id="KAK7260523.1"/>
    </source>
</evidence>
<keyword evidence="1" id="KW-1133">Transmembrane helix</keyword>
<protein>
    <submittedName>
        <fullName evidence="2">Uncharacterized protein</fullName>
    </submittedName>
</protein>
<keyword evidence="3" id="KW-1185">Reference proteome</keyword>